<reference evidence="6 7" key="2">
    <citation type="submission" date="2008-10" db="EMBL/GenBank/DDBJ databases">
        <title>Draft genome sequence of Clostridium hiranonis (DSM 13275).</title>
        <authorList>
            <person name="Sudarsanam P."/>
            <person name="Ley R."/>
            <person name="Guruge J."/>
            <person name="Turnbaugh P.J."/>
            <person name="Mahowald M."/>
            <person name="Liep D."/>
            <person name="Gordon J."/>
        </authorList>
    </citation>
    <scope>NUCLEOTIDE SEQUENCE [LARGE SCALE GENOMIC DNA]</scope>
    <source>
        <strain evidence="6 7">DSM 13275</strain>
    </source>
</reference>
<gene>
    <name evidence="6" type="ORF">CLOHIR_01462</name>
</gene>
<evidence type="ECO:0000259" key="5">
    <source>
        <dbReference type="PROSITE" id="PS51935"/>
    </source>
</evidence>
<organism evidence="6 7">
    <name type="scientific">Peptacetobacter hiranonis (strain DSM 13275 / JCM 10541 / KCTC 15199 / TO-931)</name>
    <name type="common">Clostridium hiranonis</name>
    <dbReference type="NCBI Taxonomy" id="500633"/>
    <lineage>
        <taxon>Bacteria</taxon>
        <taxon>Bacillati</taxon>
        <taxon>Bacillota</taxon>
        <taxon>Clostridia</taxon>
        <taxon>Peptostreptococcales</taxon>
        <taxon>Peptostreptococcaceae</taxon>
        <taxon>Peptacetobacter</taxon>
    </lineage>
</organism>
<dbReference type="GO" id="GO:0006508">
    <property type="term" value="P:proteolysis"/>
    <property type="evidence" value="ECO:0007669"/>
    <property type="project" value="UniProtKB-KW"/>
</dbReference>
<dbReference type="HOGENOM" id="CLU_035302_0_0_9"/>
<dbReference type="InterPro" id="IPR038765">
    <property type="entry name" value="Papain-like_cys_pep_sf"/>
</dbReference>
<dbReference type="SUPFAM" id="SSF54001">
    <property type="entry name" value="Cysteine proteinases"/>
    <property type="match status" value="1"/>
</dbReference>
<proteinExistence type="inferred from homology"/>
<evidence type="ECO:0000256" key="3">
    <source>
        <dbReference type="ARBA" id="ARBA00022801"/>
    </source>
</evidence>
<sequence length="455" mass="49865">MDLELKVHLKSGVILDCTQAVTKIVWSGDIKSASRTLEFDVLQAVADKEIESIGVSEGDTVSFFVSGKEIFRGILIDVDADSSNNEKKYTSKDIGYLLKNKVAFNFNNVATEKVAADVIKKLGYNAGTLAKTGQKFTKVITKSTGYDVIMAAYTEASEKTKKKYMITTTIDKFNVIEKGEKVLELQFNESENLIKSKFKSSIDKLVNKVIIVDKNGNKVSEKVDKETQKLYNITITEIEQQTEGKTDIKPEDKFKKADKSASLSGFGDITCVSGYGVHVKDTHTGLIGKFFIDSDKHTWSGGSYIVDLDLNFENIMNEVTISEGSTEKEGAIEGGATSVGGSSKAVDIAKTKLGKHYKWGATGPNTFDCSGLVYWTAKQLGKNVPRTSRQQSTYGQAVSKSQLQPGDCVFFGSPVHHVGIYVGNGKYLHAPQTGDVVKISNLNSRGDFHNARRFL</sequence>
<protein>
    <submittedName>
        <fullName evidence="6">NlpC/P60 family protein</fullName>
    </submittedName>
</protein>
<evidence type="ECO:0000313" key="6">
    <source>
        <dbReference type="EMBL" id="EEA84836.1"/>
    </source>
</evidence>
<dbReference type="Pfam" id="PF00877">
    <property type="entry name" value="NLPC_P60"/>
    <property type="match status" value="1"/>
</dbReference>
<dbReference type="PANTHER" id="PTHR47359">
    <property type="entry name" value="PEPTIDOGLYCAN DL-ENDOPEPTIDASE CWLO"/>
    <property type="match status" value="1"/>
</dbReference>
<dbReference type="GO" id="GO:0008234">
    <property type="term" value="F:cysteine-type peptidase activity"/>
    <property type="evidence" value="ECO:0007669"/>
    <property type="project" value="UniProtKB-KW"/>
</dbReference>
<feature type="domain" description="NlpC/P60" evidence="5">
    <location>
        <begin position="339"/>
        <end position="455"/>
    </location>
</feature>
<dbReference type="InterPro" id="IPR000064">
    <property type="entry name" value="NLP_P60_dom"/>
</dbReference>
<comment type="similarity">
    <text evidence="1">Belongs to the peptidase C40 family.</text>
</comment>
<evidence type="ECO:0000313" key="7">
    <source>
        <dbReference type="Proteomes" id="UP000003178"/>
    </source>
</evidence>
<reference evidence="6 7" key="1">
    <citation type="submission" date="2008-09" db="EMBL/GenBank/DDBJ databases">
        <authorList>
            <person name="Fulton L."/>
            <person name="Clifton S."/>
            <person name="Fulton B."/>
            <person name="Xu J."/>
            <person name="Minx P."/>
            <person name="Pepin K.H."/>
            <person name="Johnson M."/>
            <person name="Thiruvilangam P."/>
            <person name="Bhonagiri V."/>
            <person name="Nash W.E."/>
            <person name="Mardis E.R."/>
            <person name="Wilson R.K."/>
        </authorList>
    </citation>
    <scope>NUCLEOTIDE SEQUENCE [LARGE SCALE GENOMIC DNA]</scope>
    <source>
        <strain evidence="6 7">DSM 13275</strain>
    </source>
</reference>
<evidence type="ECO:0000256" key="2">
    <source>
        <dbReference type="ARBA" id="ARBA00022670"/>
    </source>
</evidence>
<dbReference type="Gene3D" id="3.90.1720.10">
    <property type="entry name" value="endopeptidase domain like (from Nostoc punctiforme)"/>
    <property type="match status" value="1"/>
</dbReference>
<dbReference type="PANTHER" id="PTHR47359:SF3">
    <property type="entry name" value="NLP_P60 DOMAIN-CONTAINING PROTEIN-RELATED"/>
    <property type="match status" value="1"/>
</dbReference>
<dbReference type="AlphaFoldDB" id="B6G008"/>
<keyword evidence="4" id="KW-0788">Thiol protease</keyword>
<keyword evidence="3" id="KW-0378">Hydrolase</keyword>
<dbReference type="eggNOG" id="COG0791">
    <property type="taxonomic scope" value="Bacteria"/>
</dbReference>
<dbReference type="Pfam" id="PF24032">
    <property type="entry name" value="YQBQ"/>
    <property type="match status" value="1"/>
</dbReference>
<dbReference type="InterPro" id="IPR051794">
    <property type="entry name" value="PG_Endopeptidase_C40"/>
</dbReference>
<name>B6G008_PEPHT</name>
<keyword evidence="2" id="KW-0645">Protease</keyword>
<dbReference type="PROSITE" id="PS51935">
    <property type="entry name" value="NLPC_P60"/>
    <property type="match status" value="1"/>
</dbReference>
<dbReference type="STRING" id="500633.CLOHIR_01462"/>
<evidence type="ECO:0000256" key="4">
    <source>
        <dbReference type="ARBA" id="ARBA00022807"/>
    </source>
</evidence>
<accession>B6G008</accession>
<evidence type="ECO:0000256" key="1">
    <source>
        <dbReference type="ARBA" id="ARBA00007074"/>
    </source>
</evidence>
<keyword evidence="7" id="KW-1185">Reference proteome</keyword>
<dbReference type="InterPro" id="IPR056937">
    <property type="entry name" value="YqbQ/XkdQ"/>
</dbReference>
<dbReference type="EMBL" id="ABWP01000060">
    <property type="protein sequence ID" value="EEA84836.1"/>
    <property type="molecule type" value="Genomic_DNA"/>
</dbReference>
<comment type="caution">
    <text evidence="6">The sequence shown here is derived from an EMBL/GenBank/DDBJ whole genome shotgun (WGS) entry which is preliminary data.</text>
</comment>
<dbReference type="RefSeq" id="WP_006440383.1">
    <property type="nucleotide sequence ID" value="NZ_DS995356.1"/>
</dbReference>
<dbReference type="Proteomes" id="UP000003178">
    <property type="component" value="Unassembled WGS sequence"/>
</dbReference>